<dbReference type="EMBL" id="MN741026">
    <property type="protein sequence ID" value="QHU23258.1"/>
    <property type="molecule type" value="Genomic_DNA"/>
</dbReference>
<accession>A0A6C0L476</accession>
<organism evidence="1">
    <name type="scientific">viral metagenome</name>
    <dbReference type="NCBI Taxonomy" id="1070528"/>
    <lineage>
        <taxon>unclassified sequences</taxon>
        <taxon>metagenomes</taxon>
        <taxon>organismal metagenomes</taxon>
    </lineage>
</organism>
<dbReference type="AlphaFoldDB" id="A0A6C0L476"/>
<name>A0A6C0L476_9ZZZZ</name>
<protein>
    <submittedName>
        <fullName evidence="1">Uncharacterized protein</fullName>
    </submittedName>
</protein>
<sequence length="104" mass="11962">MNINTGVVDSFGILCPVTNKEPNILSCIYYPPLNMGFIVASYDRDCVKAIQESFQKSDKRYIIEGKYNGTYILKKDEKEKQVVEVCTSENMKMMVKEHELPIMN</sequence>
<proteinExistence type="predicted"/>
<evidence type="ECO:0000313" key="1">
    <source>
        <dbReference type="EMBL" id="QHU23258.1"/>
    </source>
</evidence>
<reference evidence="1" key="1">
    <citation type="journal article" date="2020" name="Nature">
        <title>Giant virus diversity and host interactions through global metagenomics.</title>
        <authorList>
            <person name="Schulz F."/>
            <person name="Roux S."/>
            <person name="Paez-Espino D."/>
            <person name="Jungbluth S."/>
            <person name="Walsh D.A."/>
            <person name="Denef V.J."/>
            <person name="McMahon K.D."/>
            <person name="Konstantinidis K.T."/>
            <person name="Eloe-Fadrosh E.A."/>
            <person name="Kyrpides N.C."/>
            <person name="Woyke T."/>
        </authorList>
    </citation>
    <scope>NUCLEOTIDE SEQUENCE</scope>
    <source>
        <strain evidence="1">GVMAG-S-ERX555907-94</strain>
    </source>
</reference>